<dbReference type="AlphaFoldDB" id="A0A9P6PSK0"/>
<accession>A0A9P6PSK0</accession>
<protein>
    <recommendedName>
        <fullName evidence="2">Complex 1 LYR protein domain-containing protein</fullName>
    </recommendedName>
</protein>
<feature type="domain" description="Complex 1 LYR protein" evidence="2">
    <location>
        <begin position="55"/>
        <end position="98"/>
    </location>
</feature>
<evidence type="ECO:0000313" key="3">
    <source>
        <dbReference type="EMBL" id="KAG0253167.1"/>
    </source>
</evidence>
<organism evidence="3 4">
    <name type="scientific">Mortierella polycephala</name>
    <dbReference type="NCBI Taxonomy" id="41804"/>
    <lineage>
        <taxon>Eukaryota</taxon>
        <taxon>Fungi</taxon>
        <taxon>Fungi incertae sedis</taxon>
        <taxon>Mucoromycota</taxon>
        <taxon>Mortierellomycotina</taxon>
        <taxon>Mortierellomycetes</taxon>
        <taxon>Mortierellales</taxon>
        <taxon>Mortierellaceae</taxon>
        <taxon>Mortierella</taxon>
    </lineage>
</organism>
<evidence type="ECO:0000259" key="2">
    <source>
        <dbReference type="Pfam" id="PF05347"/>
    </source>
</evidence>
<proteinExistence type="predicted"/>
<evidence type="ECO:0000313" key="4">
    <source>
        <dbReference type="Proteomes" id="UP000726737"/>
    </source>
</evidence>
<feature type="region of interest" description="Disordered" evidence="1">
    <location>
        <begin position="301"/>
        <end position="323"/>
    </location>
</feature>
<evidence type="ECO:0000256" key="1">
    <source>
        <dbReference type="SAM" id="MobiDB-lite"/>
    </source>
</evidence>
<keyword evidence="4" id="KW-1185">Reference proteome</keyword>
<feature type="compositionally biased region" description="Basic and acidic residues" evidence="1">
    <location>
        <begin position="301"/>
        <end position="316"/>
    </location>
</feature>
<dbReference type="OrthoDB" id="2571149at2759"/>
<dbReference type="Proteomes" id="UP000726737">
    <property type="component" value="Unassembled WGS sequence"/>
</dbReference>
<gene>
    <name evidence="3" type="ORF">BG011_006513</name>
</gene>
<dbReference type="Pfam" id="PF05347">
    <property type="entry name" value="Complex1_LYR"/>
    <property type="match status" value="1"/>
</dbReference>
<name>A0A9P6PSK0_9FUNG</name>
<reference evidence="3" key="1">
    <citation type="journal article" date="2020" name="Fungal Divers.">
        <title>Resolving the Mortierellaceae phylogeny through synthesis of multi-gene phylogenetics and phylogenomics.</title>
        <authorList>
            <person name="Vandepol N."/>
            <person name="Liber J."/>
            <person name="Desiro A."/>
            <person name="Na H."/>
            <person name="Kennedy M."/>
            <person name="Barry K."/>
            <person name="Grigoriev I.V."/>
            <person name="Miller A.N."/>
            <person name="O'Donnell K."/>
            <person name="Stajich J.E."/>
            <person name="Bonito G."/>
        </authorList>
    </citation>
    <scope>NUCLEOTIDE SEQUENCE</scope>
    <source>
        <strain evidence="3">KOD948</strain>
    </source>
</reference>
<comment type="caution">
    <text evidence="3">The sequence shown here is derived from an EMBL/GenBank/DDBJ whole genome shotgun (WGS) entry which is preliminary data.</text>
</comment>
<dbReference type="EMBL" id="JAAAJA010000475">
    <property type="protein sequence ID" value="KAG0253167.1"/>
    <property type="molecule type" value="Genomic_DNA"/>
</dbReference>
<dbReference type="InterPro" id="IPR008011">
    <property type="entry name" value="Complex1_LYR_dom"/>
</dbReference>
<sequence>MSVPFWKHPGHRIPTLGLYRAILKTSLTLPSFCVNQPGKRRQPIPINGVGPPGSAESLPTIKRSYIFQLIRDRFRYHRHCTSPRITAGYLREAEDVLEKLEMARDGDMKTRNELYDMVTGKTGRLKEAIEHLNELINWDPKTTTQRSRFKRLKRAQELVWDIRPQSSITKDPETYYRITLKPELFSFPPELDYYPPTKYSNQFKNQRGKFKNFGGVFLTEVTTSEGSRFPRIRGGTQPDWISMMLKARVQRSVKRVNEWKELEEWKSMMQVEEQMMKSLGVKDSGYVEQLDTRLIEVKSEHSRRKYDTNSRNRLDASIDNVDA</sequence>